<feature type="region of interest" description="Disordered" evidence="1">
    <location>
        <begin position="56"/>
        <end position="80"/>
    </location>
</feature>
<dbReference type="OrthoDB" id="21264at2759"/>
<organism evidence="2 3">
    <name type="scientific">Adiantum capillus-veneris</name>
    <name type="common">Maidenhair fern</name>
    <dbReference type="NCBI Taxonomy" id="13818"/>
    <lineage>
        <taxon>Eukaryota</taxon>
        <taxon>Viridiplantae</taxon>
        <taxon>Streptophyta</taxon>
        <taxon>Embryophyta</taxon>
        <taxon>Tracheophyta</taxon>
        <taxon>Polypodiopsida</taxon>
        <taxon>Polypodiidae</taxon>
        <taxon>Polypodiales</taxon>
        <taxon>Pteridineae</taxon>
        <taxon>Pteridaceae</taxon>
        <taxon>Vittarioideae</taxon>
        <taxon>Adiantum</taxon>
    </lineage>
</organism>
<name>A0A9D4UEF9_ADICA</name>
<proteinExistence type="predicted"/>
<evidence type="ECO:0000256" key="1">
    <source>
        <dbReference type="SAM" id="MobiDB-lite"/>
    </source>
</evidence>
<comment type="caution">
    <text evidence="2">The sequence shown here is derived from an EMBL/GenBank/DDBJ whole genome shotgun (WGS) entry which is preliminary data.</text>
</comment>
<protein>
    <submittedName>
        <fullName evidence="2">Uncharacterized protein</fullName>
    </submittedName>
</protein>
<reference evidence="2" key="1">
    <citation type="submission" date="2021-01" db="EMBL/GenBank/DDBJ databases">
        <title>Adiantum capillus-veneris genome.</title>
        <authorList>
            <person name="Fang Y."/>
            <person name="Liao Q."/>
        </authorList>
    </citation>
    <scope>NUCLEOTIDE SEQUENCE</scope>
    <source>
        <strain evidence="2">H3</strain>
        <tissue evidence="2">Leaf</tissue>
    </source>
</reference>
<sequence length="283" mass="31651">MMSLKELGTIFYPIGFLYIARKNLYPSTQLSSCILQVCHRRHPIITRLSTPARNHVKFPEGSLPTPKKVPMKSKTEQKEKKLKLIKVRNSTDSLKVAVGEKAARLSELDGLRKKKLARKDDSAPRVSSVKSSAEGTFLIKGRTTVEKRDLSSRDDAQKMSKLPSLSKGVVKLERSSSLVSKPPTLRESALSQLQQKSKPSGLKAIIIDNETKNMVNKKYSLFKIESITKGMRKAVETLENGGSIEDVKATCFPDFIKFIELCKVHVLRLITSKSFCVSFKSLL</sequence>
<accession>A0A9D4UEF9</accession>
<evidence type="ECO:0000313" key="3">
    <source>
        <dbReference type="Proteomes" id="UP000886520"/>
    </source>
</evidence>
<keyword evidence="3" id="KW-1185">Reference proteome</keyword>
<gene>
    <name evidence="2" type="ORF">GOP47_0018924</name>
</gene>
<dbReference type="EMBL" id="JABFUD020000018">
    <property type="protein sequence ID" value="KAI5066300.1"/>
    <property type="molecule type" value="Genomic_DNA"/>
</dbReference>
<dbReference type="Proteomes" id="UP000886520">
    <property type="component" value="Chromosome 18"/>
</dbReference>
<dbReference type="PANTHER" id="PTHR46235:SF5">
    <property type="entry name" value="OS08G0337100 PROTEIN"/>
    <property type="match status" value="1"/>
</dbReference>
<dbReference type="AlphaFoldDB" id="A0A9D4UEF9"/>
<dbReference type="PANTHER" id="PTHR46235">
    <property type="entry name" value="PHD FINGER-CONTAINING PROTEIN DDB_G0268158"/>
    <property type="match status" value="1"/>
</dbReference>
<evidence type="ECO:0000313" key="2">
    <source>
        <dbReference type="EMBL" id="KAI5066300.1"/>
    </source>
</evidence>